<reference evidence="1 2" key="1">
    <citation type="journal article" date="2014" name="Nature">
        <title>An environmental bacterial taxon with a large and distinct metabolic repertoire.</title>
        <authorList>
            <person name="Wilson M.C."/>
            <person name="Mori T."/>
            <person name="Ruckert C."/>
            <person name="Uria A.R."/>
            <person name="Helf M.J."/>
            <person name="Takada K."/>
            <person name="Gernert C."/>
            <person name="Steffens U.A."/>
            <person name="Heycke N."/>
            <person name="Schmitt S."/>
            <person name="Rinke C."/>
            <person name="Helfrich E.J."/>
            <person name="Brachmann A.O."/>
            <person name="Gurgui C."/>
            <person name="Wakimoto T."/>
            <person name="Kracht M."/>
            <person name="Crusemann M."/>
            <person name="Hentschel U."/>
            <person name="Abe I."/>
            <person name="Matsunaga S."/>
            <person name="Kalinowski J."/>
            <person name="Takeyama H."/>
            <person name="Piel J."/>
        </authorList>
    </citation>
    <scope>NUCLEOTIDE SEQUENCE [LARGE SCALE GENOMIC DNA]</scope>
    <source>
        <strain evidence="2">TSY1</strain>
    </source>
</reference>
<dbReference type="Proteomes" id="UP000019141">
    <property type="component" value="Unassembled WGS sequence"/>
</dbReference>
<dbReference type="PANTHER" id="PTHR39338:SF5">
    <property type="entry name" value="BLR6139 PROTEIN"/>
    <property type="match status" value="1"/>
</dbReference>
<proteinExistence type="predicted"/>
<dbReference type="SUPFAM" id="SSF53300">
    <property type="entry name" value="vWA-like"/>
    <property type="match status" value="1"/>
</dbReference>
<dbReference type="InterPro" id="IPR008912">
    <property type="entry name" value="Uncharacterised_CoxE"/>
</dbReference>
<comment type="caution">
    <text evidence="1">The sequence shown here is derived from an EMBL/GenBank/DDBJ whole genome shotgun (WGS) entry which is preliminary data.</text>
</comment>
<sequence>MSAESADLDQMSAQIRLDRAFPPAELADIYREVERLAARLLTRRALRYRRARHGRLDLRRTVVQGLRSGREVPFTLVHRRRHLGKLRLLVLCDVSGSVWQVSAFWLKLVQTLQSEFSHVRSFLFVHSIAEVTHLFEHMRFPEELEALRHIPQLNLFGFSDFGRAFYQAYRDLLGDLTRETVMVILGDARNNAFDPQAWTLSEMRQHCRHIIWLNPEPRRDWNRGDSVMDAYAPFCDHVLECWTLDHLAQAADLLLPK</sequence>
<dbReference type="AlphaFoldDB" id="W4LFI2"/>
<dbReference type="InterPro" id="IPR036465">
    <property type="entry name" value="vWFA_dom_sf"/>
</dbReference>
<name>W4LFI2_ENTF1</name>
<evidence type="ECO:0008006" key="3">
    <source>
        <dbReference type="Google" id="ProtNLM"/>
    </source>
</evidence>
<keyword evidence="2" id="KW-1185">Reference proteome</keyword>
<evidence type="ECO:0000313" key="2">
    <source>
        <dbReference type="Proteomes" id="UP000019141"/>
    </source>
</evidence>
<dbReference type="PANTHER" id="PTHR39338">
    <property type="entry name" value="BLL5662 PROTEIN-RELATED"/>
    <property type="match status" value="1"/>
</dbReference>
<gene>
    <name evidence="1" type="ORF">ETSY1_25665</name>
</gene>
<dbReference type="Pfam" id="PF05762">
    <property type="entry name" value="VWA_CoxE"/>
    <property type="match status" value="1"/>
</dbReference>
<evidence type="ECO:0000313" key="1">
    <source>
        <dbReference type="EMBL" id="ETW96669.1"/>
    </source>
</evidence>
<dbReference type="EMBL" id="AZHW01000759">
    <property type="protein sequence ID" value="ETW96669.1"/>
    <property type="molecule type" value="Genomic_DNA"/>
</dbReference>
<accession>W4LFI2</accession>
<organism evidence="1 2">
    <name type="scientific">Entotheonella factor</name>
    <dbReference type="NCBI Taxonomy" id="1429438"/>
    <lineage>
        <taxon>Bacteria</taxon>
        <taxon>Pseudomonadati</taxon>
        <taxon>Nitrospinota/Tectimicrobiota group</taxon>
        <taxon>Candidatus Tectimicrobiota</taxon>
        <taxon>Candidatus Entotheonellia</taxon>
        <taxon>Candidatus Entotheonellales</taxon>
        <taxon>Candidatus Entotheonellaceae</taxon>
        <taxon>Candidatus Entotheonella</taxon>
    </lineage>
</organism>
<dbReference type="HOGENOM" id="CLU_1287706_0_0_7"/>
<protein>
    <recommendedName>
        <fullName evidence="3">VWA domain-containing protein</fullName>
    </recommendedName>
</protein>